<name>A0AAD5L1T1_9CRUS</name>
<proteinExistence type="predicted"/>
<evidence type="ECO:0000313" key="1">
    <source>
        <dbReference type="EMBL" id="KAI9563709.1"/>
    </source>
</evidence>
<evidence type="ECO:0000313" key="2">
    <source>
        <dbReference type="Proteomes" id="UP000820818"/>
    </source>
</evidence>
<dbReference type="EMBL" id="WJBH02000002">
    <property type="protein sequence ID" value="KAI9563709.1"/>
    <property type="molecule type" value="Genomic_DNA"/>
</dbReference>
<dbReference type="Proteomes" id="UP000820818">
    <property type="component" value="Linkage Group LG2"/>
</dbReference>
<keyword evidence="2" id="KW-1185">Reference proteome</keyword>
<organism evidence="1 2">
    <name type="scientific">Daphnia sinensis</name>
    <dbReference type="NCBI Taxonomy" id="1820382"/>
    <lineage>
        <taxon>Eukaryota</taxon>
        <taxon>Metazoa</taxon>
        <taxon>Ecdysozoa</taxon>
        <taxon>Arthropoda</taxon>
        <taxon>Crustacea</taxon>
        <taxon>Branchiopoda</taxon>
        <taxon>Diplostraca</taxon>
        <taxon>Cladocera</taxon>
        <taxon>Anomopoda</taxon>
        <taxon>Daphniidae</taxon>
        <taxon>Daphnia</taxon>
        <taxon>Daphnia similis group</taxon>
    </lineage>
</organism>
<accession>A0AAD5L1T1</accession>
<protein>
    <submittedName>
        <fullName evidence="1">Uncharacterized protein</fullName>
    </submittedName>
</protein>
<sequence length="78" mass="8968">MFTIIVECNKECGQPVKLIKEDERLKRYAAAFADTGGIEDSQTSSNGFRRDFHLLYIDILYMYTCTTEISSGYGWSRL</sequence>
<reference evidence="1 2" key="1">
    <citation type="submission" date="2022-05" db="EMBL/GenBank/DDBJ databases">
        <title>A multi-omics perspective on studying reproductive biology in Daphnia sinensis.</title>
        <authorList>
            <person name="Jia J."/>
        </authorList>
    </citation>
    <scope>NUCLEOTIDE SEQUENCE [LARGE SCALE GENOMIC DNA]</scope>
    <source>
        <strain evidence="1 2">WSL</strain>
    </source>
</reference>
<gene>
    <name evidence="1" type="ORF">GHT06_011173</name>
</gene>
<comment type="caution">
    <text evidence="1">The sequence shown here is derived from an EMBL/GenBank/DDBJ whole genome shotgun (WGS) entry which is preliminary data.</text>
</comment>
<dbReference type="AlphaFoldDB" id="A0AAD5L1T1"/>